<protein>
    <submittedName>
        <fullName evidence="9">Dipeptide transport system permease protein DppB in protein degradation cluster</fullName>
    </submittedName>
</protein>
<keyword evidence="6 7" id="KW-0472">Membrane</keyword>
<evidence type="ECO:0000256" key="2">
    <source>
        <dbReference type="ARBA" id="ARBA00022448"/>
    </source>
</evidence>
<dbReference type="KEGG" id="euz:DVS28_a4337"/>
<keyword evidence="4 7" id="KW-0812">Transmembrane</keyword>
<evidence type="ECO:0000313" key="9">
    <source>
        <dbReference type="EMBL" id="AXV09003.1"/>
    </source>
</evidence>
<keyword evidence="2 7" id="KW-0813">Transport</keyword>
<evidence type="ECO:0000256" key="4">
    <source>
        <dbReference type="ARBA" id="ARBA00022692"/>
    </source>
</evidence>
<comment type="subcellular location">
    <subcellularLocation>
        <location evidence="1 7">Cell membrane</location>
        <topology evidence="1 7">Multi-pass membrane protein</topology>
    </subcellularLocation>
</comment>
<feature type="transmembrane region" description="Helical" evidence="7">
    <location>
        <begin position="135"/>
        <end position="162"/>
    </location>
</feature>
<dbReference type="Pfam" id="PF00528">
    <property type="entry name" value="BPD_transp_1"/>
    <property type="match status" value="1"/>
</dbReference>
<proteinExistence type="inferred from homology"/>
<dbReference type="InterPro" id="IPR045621">
    <property type="entry name" value="BPD_transp_1_N"/>
</dbReference>
<accession>A0A346Y3F6</accession>
<dbReference type="Pfam" id="PF19300">
    <property type="entry name" value="BPD_transp_1_N"/>
    <property type="match status" value="1"/>
</dbReference>
<organism evidence="9 10">
    <name type="scientific">Euzebya pacifica</name>
    <dbReference type="NCBI Taxonomy" id="1608957"/>
    <lineage>
        <taxon>Bacteria</taxon>
        <taxon>Bacillati</taxon>
        <taxon>Actinomycetota</taxon>
        <taxon>Nitriliruptoria</taxon>
        <taxon>Euzebyales</taxon>
    </lineage>
</organism>
<comment type="similarity">
    <text evidence="7">Belongs to the binding-protein-dependent transport system permease family.</text>
</comment>
<feature type="transmembrane region" description="Helical" evidence="7">
    <location>
        <begin position="219"/>
        <end position="245"/>
    </location>
</feature>
<dbReference type="PANTHER" id="PTHR43163:SF6">
    <property type="entry name" value="DIPEPTIDE TRANSPORT SYSTEM PERMEASE PROTEIN DPPB-RELATED"/>
    <property type="match status" value="1"/>
</dbReference>
<gene>
    <name evidence="9" type="ORF">DVS28_a4337</name>
</gene>
<evidence type="ECO:0000256" key="6">
    <source>
        <dbReference type="ARBA" id="ARBA00023136"/>
    </source>
</evidence>
<dbReference type="CDD" id="cd06261">
    <property type="entry name" value="TM_PBP2"/>
    <property type="match status" value="1"/>
</dbReference>
<evidence type="ECO:0000256" key="1">
    <source>
        <dbReference type="ARBA" id="ARBA00004651"/>
    </source>
</evidence>
<keyword evidence="3" id="KW-1003">Cell membrane</keyword>
<dbReference type="PROSITE" id="PS50928">
    <property type="entry name" value="ABC_TM1"/>
    <property type="match status" value="1"/>
</dbReference>
<evidence type="ECO:0000313" key="10">
    <source>
        <dbReference type="Proteomes" id="UP000264006"/>
    </source>
</evidence>
<dbReference type="RefSeq" id="WP_216826206.1">
    <property type="nucleotide sequence ID" value="NZ_CP031165.1"/>
</dbReference>
<dbReference type="SUPFAM" id="SSF161098">
    <property type="entry name" value="MetI-like"/>
    <property type="match status" value="1"/>
</dbReference>
<feature type="transmembrane region" description="Helical" evidence="7">
    <location>
        <begin position="100"/>
        <end position="123"/>
    </location>
</feature>
<reference evidence="9 10" key="1">
    <citation type="submission" date="2018-09" db="EMBL/GenBank/DDBJ databases">
        <title>Complete genome sequence of Euzebya sp. DY32-46 isolated from seawater of Pacific Ocean.</title>
        <authorList>
            <person name="Xu L."/>
            <person name="Wu Y.-H."/>
            <person name="Xu X.-W."/>
        </authorList>
    </citation>
    <scope>NUCLEOTIDE SEQUENCE [LARGE SCALE GENOMIC DNA]</scope>
    <source>
        <strain evidence="9 10">DY32-46</strain>
    </source>
</reference>
<name>A0A346Y3F6_9ACTN</name>
<evidence type="ECO:0000256" key="5">
    <source>
        <dbReference type="ARBA" id="ARBA00022989"/>
    </source>
</evidence>
<dbReference type="Proteomes" id="UP000264006">
    <property type="component" value="Chromosome"/>
</dbReference>
<dbReference type="InterPro" id="IPR035906">
    <property type="entry name" value="MetI-like_sf"/>
</dbReference>
<dbReference type="GO" id="GO:0005886">
    <property type="term" value="C:plasma membrane"/>
    <property type="evidence" value="ECO:0007669"/>
    <property type="project" value="UniProtKB-SubCell"/>
</dbReference>
<evidence type="ECO:0000256" key="3">
    <source>
        <dbReference type="ARBA" id="ARBA00022475"/>
    </source>
</evidence>
<feature type="transmembrane region" description="Helical" evidence="7">
    <location>
        <begin position="278"/>
        <end position="300"/>
    </location>
</feature>
<dbReference type="InterPro" id="IPR000515">
    <property type="entry name" value="MetI-like"/>
</dbReference>
<dbReference type="EMBL" id="CP031165">
    <property type="protein sequence ID" value="AXV09003.1"/>
    <property type="molecule type" value="Genomic_DNA"/>
</dbReference>
<sequence>MLQRTVQTAVTLLFASILVWSLTGLTPDDPARRVVAAQNPLREPTPAQVEAVREELGLDQPIGRQYLIWASGAVTGDLGTSWRTGRPVSEEFRRYLPPTLVLTAASMLVALGVSIPLGLVGAATAGRWPDALVRMLSFVLVSAPSFLVGVLLLQIVVLRWGLGSVVATGGWGTVWLPAIALGAWPAASWARILRGGLLEASSASFMRVSTARGAGRLRLLVVHALPNTAVPFLAIVGVSVGYLLAGTPVIETVFTWPGIGRFTVESINARDLPVVQAFTLFAVLAFVLSSLVVDLVSAAIDPRLIPTQRKTQLTRWAART</sequence>
<dbReference type="PANTHER" id="PTHR43163">
    <property type="entry name" value="DIPEPTIDE TRANSPORT SYSTEM PERMEASE PROTEIN DPPB-RELATED"/>
    <property type="match status" value="1"/>
</dbReference>
<dbReference type="GO" id="GO:0055085">
    <property type="term" value="P:transmembrane transport"/>
    <property type="evidence" value="ECO:0007669"/>
    <property type="project" value="InterPro"/>
</dbReference>
<evidence type="ECO:0000256" key="7">
    <source>
        <dbReference type="RuleBase" id="RU363032"/>
    </source>
</evidence>
<dbReference type="AlphaFoldDB" id="A0A346Y3F6"/>
<feature type="domain" description="ABC transmembrane type-1" evidence="8">
    <location>
        <begin position="96"/>
        <end position="297"/>
    </location>
</feature>
<evidence type="ECO:0000259" key="8">
    <source>
        <dbReference type="PROSITE" id="PS50928"/>
    </source>
</evidence>
<keyword evidence="5 7" id="KW-1133">Transmembrane helix</keyword>
<keyword evidence="10" id="KW-1185">Reference proteome</keyword>
<dbReference type="Gene3D" id="1.10.3720.10">
    <property type="entry name" value="MetI-like"/>
    <property type="match status" value="1"/>
</dbReference>